<proteinExistence type="predicted"/>
<dbReference type="AlphaFoldDB" id="A0A0F7CPY6"/>
<reference evidence="1" key="1">
    <citation type="submission" date="2019-08" db="EMBL/GenBank/DDBJ databases">
        <title>Complete genome sequence of a mangrove-derived Streptomyces xiamenensis.</title>
        <authorList>
            <person name="Xu J."/>
        </authorList>
    </citation>
    <scope>NUCLEOTIDE SEQUENCE</scope>
    <source>
        <strain evidence="1">318</strain>
    </source>
</reference>
<name>A0A0F7CPY6_9ACTN</name>
<gene>
    <name evidence="1" type="ORF">SXIM_40920</name>
</gene>
<protein>
    <submittedName>
        <fullName evidence="1">Uncharacterized protein</fullName>
    </submittedName>
</protein>
<dbReference type="HOGENOM" id="CLU_2994930_0_0_11"/>
<dbReference type="PATRIC" id="fig|408015.6.peg.4144"/>
<dbReference type="KEGG" id="sxi:SXIM_40920"/>
<dbReference type="RefSeq" id="WP_158708039.1">
    <property type="nucleotide sequence ID" value="NZ_CBDRAA010000003.1"/>
</dbReference>
<dbReference type="EMBL" id="CP009922">
    <property type="protein sequence ID" value="AKG45476.1"/>
    <property type="molecule type" value="Genomic_DNA"/>
</dbReference>
<organism evidence="1 2">
    <name type="scientific">Streptomyces xiamenensis</name>
    <dbReference type="NCBI Taxonomy" id="408015"/>
    <lineage>
        <taxon>Bacteria</taxon>
        <taxon>Bacillati</taxon>
        <taxon>Actinomycetota</taxon>
        <taxon>Actinomycetes</taxon>
        <taxon>Kitasatosporales</taxon>
        <taxon>Streptomycetaceae</taxon>
        <taxon>Streptomyces</taxon>
    </lineage>
</organism>
<dbReference type="Proteomes" id="UP000034034">
    <property type="component" value="Chromosome"/>
</dbReference>
<evidence type="ECO:0000313" key="1">
    <source>
        <dbReference type="EMBL" id="AKG45476.1"/>
    </source>
</evidence>
<sequence>MGDFNGSWAARLMEWSNGTIDEQRARTLVTEIYEAAAERAVRLHEEEVAQREAEREE</sequence>
<keyword evidence="2" id="KW-1185">Reference proteome</keyword>
<evidence type="ECO:0000313" key="2">
    <source>
        <dbReference type="Proteomes" id="UP000034034"/>
    </source>
</evidence>
<accession>A0A0F7CPY6</accession>